<sequence>MVSNSVAAATATTSAAAPNTPSSLATSSSATSPSTSLMDKLKLQVMESSKNESILVLRLAAKEQENQELLAQIQEMKTHTPSASHLQSMLLDPSVNLMFMRMSQEIDMLRNNLEQAQKDLAAWNQTGKRLMAKCRMLIQENEDLGKTVSSGKIAKLEGEIALNKELISEMKRTHKETEQLMVELDEDLEGMQATVFKQRVELERVGQELELYKNNCTCALVPNGNDANTNYHNNGVNVIHNKNICNNNALCANNIINDNSKNSTCKSPASDDSRKSHHRTNTQSAKLSNRKHNHVNDANENDDYDNDDMDDSEYDDDEDVKDVRTSDAGSSRRRSDKSTNLESSLTVNNKNKMKTLSTKD</sequence>
<dbReference type="GO" id="GO:0005634">
    <property type="term" value="C:nucleus"/>
    <property type="evidence" value="ECO:0000318"/>
    <property type="project" value="GO_Central"/>
</dbReference>
<evidence type="ECO:0008006" key="11">
    <source>
        <dbReference type="Google" id="ProtNLM"/>
    </source>
</evidence>
<keyword evidence="3" id="KW-0507">mRNA processing</keyword>
<proteinExistence type="inferred from homology"/>
<keyword evidence="5" id="KW-0539">Nucleus</keyword>
<reference evidence="9" key="3">
    <citation type="submission" date="2015-06" db="UniProtKB">
        <authorList>
            <consortium name="EnsemblMetazoa"/>
        </authorList>
    </citation>
    <scope>IDENTIFICATION</scope>
</reference>
<evidence type="ECO:0000313" key="10">
    <source>
        <dbReference type="Proteomes" id="UP000015101"/>
    </source>
</evidence>
<feature type="coiled-coil region" evidence="6">
    <location>
        <begin position="59"/>
        <end position="194"/>
    </location>
</feature>
<gene>
    <name evidence="9" type="primary">20201897</name>
    <name evidence="8" type="ORF">HELRODRAFT_167331</name>
</gene>
<evidence type="ECO:0000256" key="3">
    <source>
        <dbReference type="ARBA" id="ARBA00022664"/>
    </source>
</evidence>
<evidence type="ECO:0000256" key="4">
    <source>
        <dbReference type="ARBA" id="ARBA00023187"/>
    </source>
</evidence>
<dbReference type="EnsemblMetazoa" id="HelroT167331">
    <property type="protein sequence ID" value="HelroP167331"/>
    <property type="gene ID" value="HelroG167331"/>
</dbReference>
<dbReference type="CTD" id="20201897"/>
<evidence type="ECO:0000256" key="5">
    <source>
        <dbReference type="ARBA" id="ARBA00023242"/>
    </source>
</evidence>
<dbReference type="HOGENOM" id="CLU_770038_0_0_1"/>
<dbReference type="EMBL" id="AMQM01002757">
    <property type="status" value="NOT_ANNOTATED_CDS"/>
    <property type="molecule type" value="Genomic_DNA"/>
</dbReference>
<keyword evidence="10" id="KW-1185">Reference proteome</keyword>
<evidence type="ECO:0000313" key="8">
    <source>
        <dbReference type="EMBL" id="ESO10830.1"/>
    </source>
</evidence>
<dbReference type="GO" id="GO:0008380">
    <property type="term" value="P:RNA splicing"/>
    <property type="evidence" value="ECO:0007669"/>
    <property type="project" value="UniProtKB-KW"/>
</dbReference>
<reference evidence="10" key="1">
    <citation type="submission" date="2012-12" db="EMBL/GenBank/DDBJ databases">
        <authorList>
            <person name="Hellsten U."/>
            <person name="Grimwood J."/>
            <person name="Chapman J.A."/>
            <person name="Shapiro H."/>
            <person name="Aerts A."/>
            <person name="Otillar R.P."/>
            <person name="Terry A.Y."/>
            <person name="Boore J.L."/>
            <person name="Simakov O."/>
            <person name="Marletaz F."/>
            <person name="Cho S.-J."/>
            <person name="Edsinger-Gonzales E."/>
            <person name="Havlak P."/>
            <person name="Kuo D.-H."/>
            <person name="Larsson T."/>
            <person name="Lv J."/>
            <person name="Arendt D."/>
            <person name="Savage R."/>
            <person name="Osoegawa K."/>
            <person name="de Jong P."/>
            <person name="Lindberg D.R."/>
            <person name="Seaver E.C."/>
            <person name="Weisblat D.A."/>
            <person name="Putnam N.H."/>
            <person name="Grigoriev I.V."/>
            <person name="Rokhsar D.S."/>
        </authorList>
    </citation>
    <scope>NUCLEOTIDE SEQUENCE</scope>
</reference>
<dbReference type="OrthoDB" id="3366661at2759"/>
<dbReference type="GeneID" id="20201897"/>
<comment type="subcellular location">
    <subcellularLocation>
        <location evidence="1">Nucleus</location>
    </subcellularLocation>
</comment>
<dbReference type="InParanoid" id="T1EZ97"/>
<dbReference type="PANTHER" id="PTHR15217">
    <property type="entry name" value="WILMS' TUMOR 1-ASSOCIATING PROTEIN"/>
    <property type="match status" value="1"/>
</dbReference>
<feature type="compositionally biased region" description="Acidic residues" evidence="7">
    <location>
        <begin position="299"/>
        <end position="320"/>
    </location>
</feature>
<organism evidence="9 10">
    <name type="scientific">Helobdella robusta</name>
    <name type="common">Californian leech</name>
    <dbReference type="NCBI Taxonomy" id="6412"/>
    <lineage>
        <taxon>Eukaryota</taxon>
        <taxon>Metazoa</taxon>
        <taxon>Spiralia</taxon>
        <taxon>Lophotrochozoa</taxon>
        <taxon>Annelida</taxon>
        <taxon>Clitellata</taxon>
        <taxon>Hirudinea</taxon>
        <taxon>Rhynchobdellida</taxon>
        <taxon>Glossiphoniidae</taxon>
        <taxon>Helobdella</taxon>
    </lineage>
</organism>
<protein>
    <recommendedName>
        <fullName evidence="11">Pre-mRNA-splicing regulator WTAP</fullName>
    </recommendedName>
</protein>
<dbReference type="GO" id="GO:0006397">
    <property type="term" value="P:mRNA processing"/>
    <property type="evidence" value="ECO:0007669"/>
    <property type="project" value="UniProtKB-KW"/>
</dbReference>
<accession>T1EZ97</accession>
<evidence type="ECO:0000313" key="9">
    <source>
        <dbReference type="EnsemblMetazoa" id="HelroP167331"/>
    </source>
</evidence>
<dbReference type="InterPro" id="IPR033757">
    <property type="entry name" value="WTAP"/>
</dbReference>
<feature type="region of interest" description="Disordered" evidence="7">
    <location>
        <begin position="260"/>
        <end position="360"/>
    </location>
</feature>
<evidence type="ECO:0000256" key="6">
    <source>
        <dbReference type="SAM" id="Coils"/>
    </source>
</evidence>
<reference evidence="8 10" key="2">
    <citation type="journal article" date="2013" name="Nature">
        <title>Insights into bilaterian evolution from three spiralian genomes.</title>
        <authorList>
            <person name="Simakov O."/>
            <person name="Marletaz F."/>
            <person name="Cho S.J."/>
            <person name="Edsinger-Gonzales E."/>
            <person name="Havlak P."/>
            <person name="Hellsten U."/>
            <person name="Kuo D.H."/>
            <person name="Larsson T."/>
            <person name="Lv J."/>
            <person name="Arendt D."/>
            <person name="Savage R."/>
            <person name="Osoegawa K."/>
            <person name="de Jong P."/>
            <person name="Grimwood J."/>
            <person name="Chapman J.A."/>
            <person name="Shapiro H."/>
            <person name="Aerts A."/>
            <person name="Otillar R.P."/>
            <person name="Terry A.Y."/>
            <person name="Boore J.L."/>
            <person name="Grigoriev I.V."/>
            <person name="Lindberg D.R."/>
            <person name="Seaver E.C."/>
            <person name="Weisblat D.A."/>
            <person name="Putnam N.H."/>
            <person name="Rokhsar D.S."/>
        </authorList>
    </citation>
    <scope>NUCLEOTIDE SEQUENCE</scope>
</reference>
<comment type="similarity">
    <text evidence="2">Belongs to the fl(2)d family.</text>
</comment>
<dbReference type="GO" id="GO:0000381">
    <property type="term" value="P:regulation of alternative mRNA splicing, via spliceosome"/>
    <property type="evidence" value="ECO:0000318"/>
    <property type="project" value="GO_Central"/>
</dbReference>
<dbReference type="AlphaFoldDB" id="T1EZ97"/>
<dbReference type="GO" id="GO:0016556">
    <property type="term" value="P:mRNA modification"/>
    <property type="evidence" value="ECO:0007669"/>
    <property type="project" value="InterPro"/>
</dbReference>
<dbReference type="Pfam" id="PF17098">
    <property type="entry name" value="Wtap"/>
    <property type="match status" value="1"/>
</dbReference>
<dbReference type="EMBL" id="KB095858">
    <property type="protein sequence ID" value="ESO10830.1"/>
    <property type="molecule type" value="Genomic_DNA"/>
</dbReference>
<dbReference type="KEGG" id="hro:HELRODRAFT_167331"/>
<dbReference type="RefSeq" id="XP_009011099.1">
    <property type="nucleotide sequence ID" value="XM_009012851.1"/>
</dbReference>
<evidence type="ECO:0000256" key="1">
    <source>
        <dbReference type="ARBA" id="ARBA00004123"/>
    </source>
</evidence>
<evidence type="ECO:0000256" key="2">
    <source>
        <dbReference type="ARBA" id="ARBA00010313"/>
    </source>
</evidence>
<evidence type="ECO:0000256" key="7">
    <source>
        <dbReference type="SAM" id="MobiDB-lite"/>
    </source>
</evidence>
<dbReference type="eggNOG" id="KOG2991">
    <property type="taxonomic scope" value="Eukaryota"/>
</dbReference>
<dbReference type="Proteomes" id="UP000015101">
    <property type="component" value="Unassembled WGS sequence"/>
</dbReference>
<keyword evidence="6" id="KW-0175">Coiled coil</keyword>
<dbReference type="FunCoup" id="T1EZ97">
    <property type="interactions" value="1084"/>
</dbReference>
<feature type="region of interest" description="Disordered" evidence="7">
    <location>
        <begin position="1"/>
        <end position="35"/>
    </location>
</feature>
<feature type="compositionally biased region" description="Polar residues" evidence="7">
    <location>
        <begin position="338"/>
        <end position="360"/>
    </location>
</feature>
<name>T1EZ97_HELRO</name>
<keyword evidence="4" id="KW-0508">mRNA splicing</keyword>
<dbReference type="STRING" id="6412.T1EZ97"/>
<dbReference type="PANTHER" id="PTHR15217:SF0">
    <property type="entry name" value="PRE-MRNA-SPLICING REGULATOR WTAP"/>
    <property type="match status" value="1"/>
</dbReference>